<feature type="compositionally biased region" description="Low complexity" evidence="6">
    <location>
        <begin position="47"/>
        <end position="56"/>
    </location>
</feature>
<dbReference type="InterPro" id="IPR036638">
    <property type="entry name" value="HLH_DNA-bd_sf"/>
</dbReference>
<comment type="subcellular location">
    <subcellularLocation>
        <location evidence="1">Nucleus</location>
    </subcellularLocation>
</comment>
<evidence type="ECO:0000256" key="3">
    <source>
        <dbReference type="ARBA" id="ARBA00023125"/>
    </source>
</evidence>
<accession>A0A5S6QD48</accession>
<keyword evidence="8" id="KW-1185">Reference proteome</keyword>
<feature type="compositionally biased region" description="Basic and acidic residues" evidence="6">
    <location>
        <begin position="381"/>
        <end position="394"/>
    </location>
</feature>
<dbReference type="AlphaFoldDB" id="A0A5S6QD48"/>
<dbReference type="Proteomes" id="UP000046395">
    <property type="component" value="Unassembled WGS sequence"/>
</dbReference>
<proteinExistence type="predicted"/>
<dbReference type="GO" id="GO:0005667">
    <property type="term" value="C:transcription regulator complex"/>
    <property type="evidence" value="ECO:0007669"/>
    <property type="project" value="TreeGrafter"/>
</dbReference>
<dbReference type="GO" id="GO:0005634">
    <property type="term" value="C:nucleus"/>
    <property type="evidence" value="ECO:0007669"/>
    <property type="project" value="UniProtKB-SubCell"/>
</dbReference>
<protein>
    <submittedName>
        <fullName evidence="9">BHLH domain-containing protein</fullName>
    </submittedName>
</protein>
<dbReference type="SMART" id="SM00353">
    <property type="entry name" value="HLH"/>
    <property type="match status" value="1"/>
</dbReference>
<dbReference type="PANTHER" id="PTHR11793:SF13">
    <property type="entry name" value="PROTEIN DAUGHTERLESS"/>
    <property type="match status" value="1"/>
</dbReference>
<keyword evidence="3" id="KW-0238">DNA-binding</keyword>
<name>A0A5S6QD48_TRIMR</name>
<dbReference type="PROSITE" id="PS50888">
    <property type="entry name" value="BHLH"/>
    <property type="match status" value="1"/>
</dbReference>
<evidence type="ECO:0000313" key="9">
    <source>
        <dbReference type="WBParaSite" id="TMUE_1000005010.1"/>
    </source>
</evidence>
<keyword evidence="5" id="KW-0539">Nucleus</keyword>
<evidence type="ECO:0000313" key="8">
    <source>
        <dbReference type="Proteomes" id="UP000046395"/>
    </source>
</evidence>
<dbReference type="GO" id="GO:0000785">
    <property type="term" value="C:chromatin"/>
    <property type="evidence" value="ECO:0007669"/>
    <property type="project" value="TreeGrafter"/>
</dbReference>
<feature type="domain" description="BHLH" evidence="7">
    <location>
        <begin position="388"/>
        <end position="441"/>
    </location>
</feature>
<evidence type="ECO:0000256" key="6">
    <source>
        <dbReference type="SAM" id="MobiDB-lite"/>
    </source>
</evidence>
<feature type="region of interest" description="Disordered" evidence="6">
    <location>
        <begin position="324"/>
        <end position="394"/>
    </location>
</feature>
<reference evidence="9" key="1">
    <citation type="submission" date="2019-12" db="UniProtKB">
        <authorList>
            <consortium name="WormBaseParasite"/>
        </authorList>
    </citation>
    <scope>IDENTIFICATION</scope>
</reference>
<dbReference type="Pfam" id="PF00010">
    <property type="entry name" value="HLH"/>
    <property type="match status" value="1"/>
</dbReference>
<evidence type="ECO:0000256" key="4">
    <source>
        <dbReference type="ARBA" id="ARBA00023163"/>
    </source>
</evidence>
<dbReference type="SUPFAM" id="SSF47459">
    <property type="entry name" value="HLH, helix-loop-helix DNA-binding domain"/>
    <property type="match status" value="1"/>
</dbReference>
<dbReference type="FunFam" id="4.10.280.10:FF:000001">
    <property type="entry name" value="Putative transcription factor 12"/>
    <property type="match status" value="1"/>
</dbReference>
<dbReference type="GO" id="GO:0046983">
    <property type="term" value="F:protein dimerization activity"/>
    <property type="evidence" value="ECO:0007669"/>
    <property type="project" value="InterPro"/>
</dbReference>
<feature type="region of interest" description="Disordered" evidence="6">
    <location>
        <begin position="25"/>
        <end position="56"/>
    </location>
</feature>
<keyword evidence="4" id="KW-0804">Transcription</keyword>
<evidence type="ECO:0000256" key="5">
    <source>
        <dbReference type="ARBA" id="ARBA00023242"/>
    </source>
</evidence>
<dbReference type="PANTHER" id="PTHR11793">
    <property type="entry name" value="BASIC HELIX-LOOP-HELIX TRANSCRIPTION FACTOR"/>
    <property type="match status" value="1"/>
</dbReference>
<dbReference type="STRING" id="70415.A0A5S6QD48"/>
<dbReference type="Gene3D" id="4.10.280.10">
    <property type="entry name" value="Helix-loop-helix DNA-binding domain"/>
    <property type="match status" value="1"/>
</dbReference>
<organism evidence="8 9">
    <name type="scientific">Trichuris muris</name>
    <name type="common">Mouse whipworm</name>
    <dbReference type="NCBI Taxonomy" id="70415"/>
    <lineage>
        <taxon>Eukaryota</taxon>
        <taxon>Metazoa</taxon>
        <taxon>Ecdysozoa</taxon>
        <taxon>Nematoda</taxon>
        <taxon>Enoplea</taxon>
        <taxon>Dorylaimia</taxon>
        <taxon>Trichinellida</taxon>
        <taxon>Trichuridae</taxon>
        <taxon>Trichuris</taxon>
    </lineage>
</organism>
<evidence type="ECO:0000259" key="7">
    <source>
        <dbReference type="PROSITE" id="PS50888"/>
    </source>
</evidence>
<dbReference type="InterPro" id="IPR051098">
    <property type="entry name" value="NeuroDiff_E-box_TFs"/>
</dbReference>
<evidence type="ECO:0000256" key="2">
    <source>
        <dbReference type="ARBA" id="ARBA00023015"/>
    </source>
</evidence>
<sequence>MSEVPIATAPLWNGLTSVESSVRDAPASYPSLGESVVDGQKRRFQPTGASSSGSSTAHLGMQQGQFVGKAPPLNCSPLDYYRGNGDSVAQDYWSATTGMLNPAGALPANPYGPVLDTAGPGAYGGVLPSSLVHDLSQLTPVGSQNLIKFNSSIQAPFLPAAAAAFGGLHPTQTGDALGKALASIYSDQLSANASELSWPAPDSASGGQALPNAATDSLGYRNLGMYSLGAQPTVEDVAERLDSYMLRGAGVEAIHIPSSQKGPSLTLNRPAVCPGGDRSTPILQAKQPLDESAAGSLLVDSRIDSPGLYQGLVGVQTPDLSGSNAGSDLTAASDGGATTDGSDLRLLGAGDHQRSSQRSALSSGKKRSRGQPTDSEEYGEDKERRERDRRSANNARERVRVRDINEAFKELGRMCSMHLNAEKVQTKLGILHQAVSVITALEQQVRERNLNPKAAHLKRREEEKIAGAADVKMTGVGGPLTVQPSLHMGAMMPPTGHRIDSLHLISAGAVSSSSSSSSSSNSTTVAAAAVCFPSDVSHLTG</sequence>
<dbReference type="InterPro" id="IPR011598">
    <property type="entry name" value="bHLH_dom"/>
</dbReference>
<dbReference type="GO" id="GO:0000981">
    <property type="term" value="F:DNA-binding transcription factor activity, RNA polymerase II-specific"/>
    <property type="evidence" value="ECO:0007669"/>
    <property type="project" value="TreeGrafter"/>
</dbReference>
<dbReference type="WBParaSite" id="TMUE_1000005010.1">
    <property type="protein sequence ID" value="TMUE_1000005010.1"/>
    <property type="gene ID" value="WBGene00289590"/>
</dbReference>
<keyword evidence="2" id="KW-0805">Transcription regulation</keyword>
<evidence type="ECO:0000256" key="1">
    <source>
        <dbReference type="ARBA" id="ARBA00004123"/>
    </source>
</evidence>
<dbReference type="GO" id="GO:0000978">
    <property type="term" value="F:RNA polymerase II cis-regulatory region sequence-specific DNA binding"/>
    <property type="evidence" value="ECO:0007669"/>
    <property type="project" value="TreeGrafter"/>
</dbReference>